<reference evidence="1" key="2">
    <citation type="submission" date="2020-07" db="EMBL/GenBank/DDBJ databases">
        <authorList>
            <person name="Vera ALvarez R."/>
            <person name="Arias-Moreno D.M."/>
            <person name="Jimenez-Jacinto V."/>
            <person name="Jimenez-Bremont J.F."/>
            <person name="Swaminathan K."/>
            <person name="Moose S.P."/>
            <person name="Guerrero-Gonzalez M.L."/>
            <person name="Marino-Ramirez L."/>
            <person name="Landsman D."/>
            <person name="Rodriguez-Kessler M."/>
            <person name="Delgado-Sanchez P."/>
        </authorList>
    </citation>
    <scope>NUCLEOTIDE SEQUENCE</scope>
    <source>
        <tissue evidence="1">Cladode</tissue>
    </source>
</reference>
<sequence>MSTEETKEGITLVIDLQSLPLPRKFSLHALPYSGPFADCFSFLFEECRSRYLPHRNPQMGKKFLNHEEIDYIHFQSYWSKNQWPCCLDQLLFAQLRPWWTSMTLVCQHA</sequence>
<accession>A0A7C9AC20</accession>
<dbReference type="EMBL" id="GISG01219061">
    <property type="protein sequence ID" value="MBA4662991.1"/>
    <property type="molecule type" value="Transcribed_RNA"/>
</dbReference>
<organism evidence="1">
    <name type="scientific">Opuntia streptacantha</name>
    <name type="common">Prickly pear cactus</name>
    <name type="synonym">Opuntia cardona</name>
    <dbReference type="NCBI Taxonomy" id="393608"/>
    <lineage>
        <taxon>Eukaryota</taxon>
        <taxon>Viridiplantae</taxon>
        <taxon>Streptophyta</taxon>
        <taxon>Embryophyta</taxon>
        <taxon>Tracheophyta</taxon>
        <taxon>Spermatophyta</taxon>
        <taxon>Magnoliopsida</taxon>
        <taxon>eudicotyledons</taxon>
        <taxon>Gunneridae</taxon>
        <taxon>Pentapetalae</taxon>
        <taxon>Caryophyllales</taxon>
        <taxon>Cactineae</taxon>
        <taxon>Cactaceae</taxon>
        <taxon>Opuntioideae</taxon>
        <taxon>Opuntia</taxon>
    </lineage>
</organism>
<evidence type="ECO:0000313" key="1">
    <source>
        <dbReference type="EMBL" id="MBA4662991.1"/>
    </source>
</evidence>
<name>A0A7C9AC20_OPUST</name>
<proteinExistence type="predicted"/>
<protein>
    <submittedName>
        <fullName evidence="1">Uncharacterized protein</fullName>
    </submittedName>
</protein>
<reference evidence="1" key="1">
    <citation type="journal article" date="2013" name="J. Plant Res.">
        <title>Effect of fungi and light on seed germination of three Opuntia species from semiarid lands of central Mexico.</title>
        <authorList>
            <person name="Delgado-Sanchez P."/>
            <person name="Jimenez-Bremont J.F."/>
            <person name="Guerrero-Gonzalez Mde L."/>
            <person name="Flores J."/>
        </authorList>
    </citation>
    <scope>NUCLEOTIDE SEQUENCE</scope>
    <source>
        <tissue evidence="1">Cladode</tissue>
    </source>
</reference>
<dbReference type="AlphaFoldDB" id="A0A7C9AC20"/>